<dbReference type="OrthoDB" id="9803541at2"/>
<dbReference type="Gene3D" id="2.30.30.790">
    <property type="match status" value="1"/>
</dbReference>
<evidence type="ECO:0000256" key="4">
    <source>
        <dbReference type="ARBA" id="ARBA00035171"/>
    </source>
</evidence>
<dbReference type="FunFam" id="2.30.30.790:FF:000001">
    <property type="entry name" value="50S ribosomal protein L19"/>
    <property type="match status" value="1"/>
</dbReference>
<dbReference type="AlphaFoldDB" id="A0A512B387"/>
<dbReference type="PRINTS" id="PR00061">
    <property type="entry name" value="RIBOSOMALL19"/>
</dbReference>
<dbReference type="NCBIfam" id="TIGR01024">
    <property type="entry name" value="rplS_bact"/>
    <property type="match status" value="1"/>
</dbReference>
<protein>
    <recommendedName>
        <fullName evidence="4 5">Large ribosomal subunit protein bL19</fullName>
    </recommendedName>
</protein>
<keyword evidence="8" id="KW-1185">Reference proteome</keyword>
<dbReference type="InterPro" id="IPR008991">
    <property type="entry name" value="Translation_prot_SH3-like_sf"/>
</dbReference>
<keyword evidence="2 5" id="KW-0689">Ribosomal protein</keyword>
<evidence type="ECO:0000256" key="2">
    <source>
        <dbReference type="ARBA" id="ARBA00022980"/>
    </source>
</evidence>
<dbReference type="SUPFAM" id="SSF50104">
    <property type="entry name" value="Translation proteins SH3-like domain"/>
    <property type="match status" value="1"/>
</dbReference>
<comment type="function">
    <text evidence="5 6">This protein is located at the 30S-50S ribosomal subunit interface and may play a role in the structure and function of the aminoacyl-tRNA binding site.</text>
</comment>
<dbReference type="Pfam" id="PF01245">
    <property type="entry name" value="Ribosomal_L19"/>
    <property type="match status" value="1"/>
</dbReference>
<dbReference type="PANTHER" id="PTHR15680">
    <property type="entry name" value="RIBOSOMAL PROTEIN L19"/>
    <property type="match status" value="1"/>
</dbReference>
<dbReference type="GO" id="GO:0003735">
    <property type="term" value="F:structural constituent of ribosome"/>
    <property type="evidence" value="ECO:0007669"/>
    <property type="project" value="InterPro"/>
</dbReference>
<dbReference type="PIRSF" id="PIRSF002191">
    <property type="entry name" value="Ribosomal_L19"/>
    <property type="match status" value="1"/>
</dbReference>
<dbReference type="InterPro" id="IPR018257">
    <property type="entry name" value="Ribosomal_bL19_CS"/>
</dbReference>
<dbReference type="InterPro" id="IPR038657">
    <property type="entry name" value="Ribosomal_bL19_sf"/>
</dbReference>
<organism evidence="7 8">
    <name type="scientific">Adhaeribacter aerolatus</name>
    <dbReference type="NCBI Taxonomy" id="670289"/>
    <lineage>
        <taxon>Bacteria</taxon>
        <taxon>Pseudomonadati</taxon>
        <taxon>Bacteroidota</taxon>
        <taxon>Cytophagia</taxon>
        <taxon>Cytophagales</taxon>
        <taxon>Hymenobacteraceae</taxon>
        <taxon>Adhaeribacter</taxon>
    </lineage>
</organism>
<gene>
    <name evidence="5 7" type="primary">rplS</name>
    <name evidence="7" type="ORF">AAE02nite_40870</name>
</gene>
<dbReference type="InterPro" id="IPR001857">
    <property type="entry name" value="Ribosomal_bL19"/>
</dbReference>
<evidence type="ECO:0000256" key="3">
    <source>
        <dbReference type="ARBA" id="ARBA00023274"/>
    </source>
</evidence>
<dbReference type="GO" id="GO:0006412">
    <property type="term" value="P:translation"/>
    <property type="evidence" value="ECO:0007669"/>
    <property type="project" value="UniProtKB-UniRule"/>
</dbReference>
<reference evidence="7 8" key="1">
    <citation type="submission" date="2019-07" db="EMBL/GenBank/DDBJ databases">
        <title>Whole genome shotgun sequence of Adhaeribacter aerolatus NBRC 106133.</title>
        <authorList>
            <person name="Hosoyama A."/>
            <person name="Uohara A."/>
            <person name="Ohji S."/>
            <person name="Ichikawa N."/>
        </authorList>
    </citation>
    <scope>NUCLEOTIDE SEQUENCE [LARGE SCALE GENOMIC DNA]</scope>
    <source>
        <strain evidence="7 8">NBRC 106133</strain>
    </source>
</reference>
<evidence type="ECO:0000313" key="8">
    <source>
        <dbReference type="Proteomes" id="UP000321532"/>
    </source>
</evidence>
<evidence type="ECO:0000256" key="5">
    <source>
        <dbReference type="HAMAP-Rule" id="MF_00402"/>
    </source>
</evidence>
<dbReference type="PROSITE" id="PS01015">
    <property type="entry name" value="RIBOSOMAL_L19"/>
    <property type="match status" value="1"/>
</dbReference>
<evidence type="ECO:0000256" key="1">
    <source>
        <dbReference type="ARBA" id="ARBA00005781"/>
    </source>
</evidence>
<evidence type="ECO:0000313" key="7">
    <source>
        <dbReference type="EMBL" id="GEO06423.1"/>
    </source>
</evidence>
<evidence type="ECO:0000256" key="6">
    <source>
        <dbReference type="RuleBase" id="RU000559"/>
    </source>
</evidence>
<dbReference type="HAMAP" id="MF_00402">
    <property type="entry name" value="Ribosomal_bL19"/>
    <property type="match status" value="1"/>
</dbReference>
<name>A0A512B387_9BACT</name>
<proteinExistence type="inferred from homology"/>
<dbReference type="Proteomes" id="UP000321532">
    <property type="component" value="Unassembled WGS sequence"/>
</dbReference>
<dbReference type="RefSeq" id="WP_146902421.1">
    <property type="nucleotide sequence ID" value="NZ_BJYS01000036.1"/>
</dbReference>
<sequence>MSNILDVLNNEYREQRANIPNFAAGDTVNIHVKIREGNKERIQQFQGVVIQRKNPNTAGETFTVRKVSNQIGLERIFPLLSPNIEKIELVRRGKVRRARLYYLRGLSGKASRIKERRNKPA</sequence>
<accession>A0A512B387</accession>
<dbReference type="EMBL" id="BJYS01000036">
    <property type="protein sequence ID" value="GEO06423.1"/>
    <property type="molecule type" value="Genomic_DNA"/>
</dbReference>
<keyword evidence="3 5" id="KW-0687">Ribonucleoprotein</keyword>
<comment type="caution">
    <text evidence="7">The sequence shown here is derived from an EMBL/GenBank/DDBJ whole genome shotgun (WGS) entry which is preliminary data.</text>
</comment>
<dbReference type="PANTHER" id="PTHR15680:SF9">
    <property type="entry name" value="LARGE RIBOSOMAL SUBUNIT PROTEIN BL19M"/>
    <property type="match status" value="1"/>
</dbReference>
<dbReference type="GO" id="GO:0022625">
    <property type="term" value="C:cytosolic large ribosomal subunit"/>
    <property type="evidence" value="ECO:0007669"/>
    <property type="project" value="TreeGrafter"/>
</dbReference>
<comment type="similarity">
    <text evidence="1 5 6">Belongs to the bacterial ribosomal protein bL19 family.</text>
</comment>